<dbReference type="GO" id="GO:0005737">
    <property type="term" value="C:cytoplasm"/>
    <property type="evidence" value="ECO:0007669"/>
    <property type="project" value="TreeGrafter"/>
</dbReference>
<dbReference type="InterPro" id="IPR002328">
    <property type="entry name" value="ADH_Zn_CS"/>
</dbReference>
<evidence type="ECO:0000259" key="7">
    <source>
        <dbReference type="SMART" id="SM00829"/>
    </source>
</evidence>
<keyword evidence="9" id="KW-1185">Reference proteome</keyword>
<keyword evidence="4 6" id="KW-0862">Zinc</keyword>
<evidence type="ECO:0000256" key="3">
    <source>
        <dbReference type="ARBA" id="ARBA00022723"/>
    </source>
</evidence>
<dbReference type="InterPro" id="IPR011032">
    <property type="entry name" value="GroES-like_sf"/>
</dbReference>
<comment type="cofactor">
    <cofactor evidence="1 6">
        <name>Zn(2+)</name>
        <dbReference type="ChEBI" id="CHEBI:29105"/>
    </cofactor>
</comment>
<dbReference type="SMART" id="SM00829">
    <property type="entry name" value="PKS_ER"/>
    <property type="match status" value="1"/>
</dbReference>
<organism evidence="8 9">
    <name type="scientific">Trametes coccinea (strain BRFM310)</name>
    <name type="common">Pycnoporus coccineus</name>
    <dbReference type="NCBI Taxonomy" id="1353009"/>
    <lineage>
        <taxon>Eukaryota</taxon>
        <taxon>Fungi</taxon>
        <taxon>Dikarya</taxon>
        <taxon>Basidiomycota</taxon>
        <taxon>Agaricomycotina</taxon>
        <taxon>Agaricomycetes</taxon>
        <taxon>Polyporales</taxon>
        <taxon>Polyporaceae</taxon>
        <taxon>Trametes</taxon>
    </lineage>
</organism>
<dbReference type="GO" id="GO:0004022">
    <property type="term" value="F:alcohol dehydrogenase (NAD+) activity"/>
    <property type="evidence" value="ECO:0007669"/>
    <property type="project" value="TreeGrafter"/>
</dbReference>
<evidence type="ECO:0000313" key="9">
    <source>
        <dbReference type="Proteomes" id="UP000193067"/>
    </source>
</evidence>
<dbReference type="STRING" id="1353009.A0A1Y2IS70"/>
<name>A0A1Y2IS70_TRAC3</name>
<dbReference type="Pfam" id="PF00107">
    <property type="entry name" value="ADH_zinc_N"/>
    <property type="match status" value="1"/>
</dbReference>
<protein>
    <submittedName>
        <fullName evidence="8">GroES-like protein</fullName>
    </submittedName>
</protein>
<dbReference type="EMBL" id="KZ084098">
    <property type="protein sequence ID" value="OSD03995.1"/>
    <property type="molecule type" value="Genomic_DNA"/>
</dbReference>
<dbReference type="CDD" id="cd08254">
    <property type="entry name" value="hydroxyacyl_CoA_DH"/>
    <property type="match status" value="1"/>
</dbReference>
<keyword evidence="3 6" id="KW-0479">Metal-binding</keyword>
<evidence type="ECO:0000256" key="1">
    <source>
        <dbReference type="ARBA" id="ARBA00001947"/>
    </source>
</evidence>
<reference evidence="8 9" key="1">
    <citation type="journal article" date="2015" name="Biotechnol. Biofuels">
        <title>Enhanced degradation of softwood versus hardwood by the white-rot fungus Pycnoporus coccineus.</title>
        <authorList>
            <person name="Couturier M."/>
            <person name="Navarro D."/>
            <person name="Chevret D."/>
            <person name="Henrissat B."/>
            <person name="Piumi F."/>
            <person name="Ruiz-Duenas F.J."/>
            <person name="Martinez A.T."/>
            <person name="Grigoriev I.V."/>
            <person name="Riley R."/>
            <person name="Lipzen A."/>
            <person name="Berrin J.G."/>
            <person name="Master E.R."/>
            <person name="Rosso M.N."/>
        </authorList>
    </citation>
    <scope>NUCLEOTIDE SEQUENCE [LARGE SCALE GENOMIC DNA]</scope>
    <source>
        <strain evidence="8 9">BRFM310</strain>
    </source>
</reference>
<dbReference type="Proteomes" id="UP000193067">
    <property type="component" value="Unassembled WGS sequence"/>
</dbReference>
<dbReference type="InterPro" id="IPR013149">
    <property type="entry name" value="ADH-like_C"/>
</dbReference>
<proteinExistence type="inferred from homology"/>
<accession>A0A1Y2IS70</accession>
<dbReference type="Gene3D" id="3.40.50.720">
    <property type="entry name" value="NAD(P)-binding Rossmann-like Domain"/>
    <property type="match status" value="1"/>
</dbReference>
<dbReference type="InterPro" id="IPR020843">
    <property type="entry name" value="ER"/>
</dbReference>
<dbReference type="InterPro" id="IPR013154">
    <property type="entry name" value="ADH-like_N"/>
</dbReference>
<dbReference type="Gene3D" id="3.90.180.10">
    <property type="entry name" value="Medium-chain alcohol dehydrogenases, catalytic domain"/>
    <property type="match status" value="1"/>
</dbReference>
<comment type="similarity">
    <text evidence="2 6">Belongs to the zinc-containing alcohol dehydrogenase family.</text>
</comment>
<dbReference type="SUPFAM" id="SSF51735">
    <property type="entry name" value="NAD(P)-binding Rossmann-fold domains"/>
    <property type="match status" value="1"/>
</dbReference>
<evidence type="ECO:0000313" key="8">
    <source>
        <dbReference type="EMBL" id="OSD03995.1"/>
    </source>
</evidence>
<keyword evidence="5" id="KW-0560">Oxidoreductase</keyword>
<feature type="domain" description="Enoyl reductase (ER)" evidence="7">
    <location>
        <begin position="16"/>
        <end position="346"/>
    </location>
</feature>
<evidence type="ECO:0000256" key="4">
    <source>
        <dbReference type="ARBA" id="ARBA00022833"/>
    </source>
</evidence>
<evidence type="ECO:0000256" key="5">
    <source>
        <dbReference type="ARBA" id="ARBA00023002"/>
    </source>
</evidence>
<gene>
    <name evidence="8" type="ORF">PYCCODRAFT_1433898</name>
</gene>
<dbReference type="SUPFAM" id="SSF50129">
    <property type="entry name" value="GroES-like"/>
    <property type="match status" value="1"/>
</dbReference>
<dbReference type="PANTHER" id="PTHR42940">
    <property type="entry name" value="ALCOHOL DEHYDROGENASE 1-RELATED"/>
    <property type="match status" value="1"/>
</dbReference>
<dbReference type="PANTHER" id="PTHR42940:SF8">
    <property type="entry name" value="VACUOLAR PROTEIN SORTING-ASSOCIATED PROTEIN 11"/>
    <property type="match status" value="1"/>
</dbReference>
<evidence type="ECO:0000256" key="2">
    <source>
        <dbReference type="ARBA" id="ARBA00008072"/>
    </source>
</evidence>
<dbReference type="OrthoDB" id="1879366at2759"/>
<dbReference type="InterPro" id="IPR036291">
    <property type="entry name" value="NAD(P)-bd_dom_sf"/>
</dbReference>
<dbReference type="Pfam" id="PF08240">
    <property type="entry name" value="ADH_N"/>
    <property type="match status" value="1"/>
</dbReference>
<dbReference type="PROSITE" id="PS00059">
    <property type="entry name" value="ADH_ZINC"/>
    <property type="match status" value="1"/>
</dbReference>
<evidence type="ECO:0000256" key="6">
    <source>
        <dbReference type="RuleBase" id="RU361277"/>
    </source>
</evidence>
<dbReference type="GO" id="GO:0008270">
    <property type="term" value="F:zinc ion binding"/>
    <property type="evidence" value="ECO:0007669"/>
    <property type="project" value="InterPro"/>
</dbReference>
<sequence>MTTIPQTMKAAVLVPGNNELVIQDVPVPTPGPNQVLVKIAAAGVCHSDTFILSAALPDSRSYILGHENVGYAVQLGEQVTGITVGQLYGIWDGVPCAACMATGLPPALNSIGLGVNGGYAEYLAVDATELVPVPDGLAPEMASVASDALLTAYTAVHEVAQLGPGTTKKVLIFGCGGLGHLAVQLAIYYGATVYVCDFKPAARELALQLGAKQAFDLQDLTSLTTAGSFNVDVVIDFVANEQSFTLGKTALHGDAFAMGGLGPASSYVLVGFTADQLPLSAIDLILWRTNVLSVLYGTIDDMKICLDLLAQGIVKPVVKTEPLQSINSILDGLKAADGSIIGRRVIIPSL</sequence>
<dbReference type="AlphaFoldDB" id="A0A1Y2IS70"/>